<evidence type="ECO:0000313" key="2">
    <source>
        <dbReference type="RefSeq" id="XP_042599654.1"/>
    </source>
</evidence>
<feature type="transmembrane region" description="Helical" evidence="1">
    <location>
        <begin position="341"/>
        <end position="363"/>
    </location>
</feature>
<feature type="transmembrane region" description="Helical" evidence="1">
    <location>
        <begin position="140"/>
        <end position="162"/>
    </location>
</feature>
<organism evidence="2">
    <name type="scientific">Cyprinus carpio</name>
    <name type="common">Common carp</name>
    <dbReference type="NCBI Taxonomy" id="7962"/>
    <lineage>
        <taxon>Eukaryota</taxon>
        <taxon>Metazoa</taxon>
        <taxon>Chordata</taxon>
        <taxon>Craniata</taxon>
        <taxon>Vertebrata</taxon>
        <taxon>Euteleostomi</taxon>
        <taxon>Actinopterygii</taxon>
        <taxon>Neopterygii</taxon>
        <taxon>Teleostei</taxon>
        <taxon>Ostariophysi</taxon>
        <taxon>Cypriniformes</taxon>
        <taxon>Cyprinidae</taxon>
        <taxon>Cyprininae</taxon>
        <taxon>Cyprinus</taxon>
    </lineage>
</organism>
<protein>
    <submittedName>
        <fullName evidence="2">Uncharacterized protein LOC109076525 isoform X1</fullName>
    </submittedName>
</protein>
<dbReference type="Proteomes" id="UP001155660">
    <property type="component" value="Chromosome B18"/>
</dbReference>
<dbReference type="KEGG" id="ccar:109076525"/>
<dbReference type="AlphaFoldDB" id="A0A9Q9XD63"/>
<dbReference type="RefSeq" id="XP_042599654.1">
    <property type="nucleotide sequence ID" value="XM_042743720.1"/>
</dbReference>
<feature type="transmembrane region" description="Helical" evidence="1">
    <location>
        <begin position="28"/>
        <end position="46"/>
    </location>
</feature>
<accession>A0A9Q9XD63</accession>
<sequence>MRLICIQVFKTTAYCAVFSDGRLKNTRLICCMILSISSAFICSLGSKFTSGLRFFQPYRRPKTSYPDKLKSNNMAAEKAAAEEPRETLLSPLTLTITIVTVVVVVYAYISGVGEGVVGAAAGAAAGIGILHSLWEEEERTELLAVAVTGVTGGIAGLAAAMLRSMVAERSLTGAAIVGASRSCNSCNSKNTITMRYKNNKAFKRCIETVCRSESSSNSRESNKMGKRSNKVCSIPSKISSTMDYRSSKKSIQCISIIWSIRISTNSSRSSSINSISISSSIRISSSRNSSSRSSIWIIWRIIGTWVSTCSRSSTFWIRLERTIKPAAADPRSRYDVTNCCFFAFAFILFSCYLRGFVSMLLFVDSLPVPVVSAVLPL</sequence>
<evidence type="ECO:0000256" key="1">
    <source>
        <dbReference type="SAM" id="Phobius"/>
    </source>
</evidence>
<proteinExistence type="predicted"/>
<dbReference type="GeneID" id="109076525"/>
<keyword evidence="1" id="KW-0812">Transmembrane</keyword>
<gene>
    <name evidence="2" type="primary">LOC109076525</name>
</gene>
<feature type="transmembrane region" description="Helical" evidence="1">
    <location>
        <begin position="88"/>
        <end position="109"/>
    </location>
</feature>
<feature type="transmembrane region" description="Helical" evidence="1">
    <location>
        <begin position="116"/>
        <end position="134"/>
    </location>
</feature>
<keyword evidence="1" id="KW-0472">Membrane</keyword>
<reference evidence="2" key="1">
    <citation type="submission" date="2025-08" db="UniProtKB">
        <authorList>
            <consortium name="RefSeq"/>
        </authorList>
    </citation>
    <scope>IDENTIFICATION</scope>
    <source>
        <tissue evidence="2">Muscle</tissue>
    </source>
</reference>
<name>A0A9Q9XD63_CYPCA</name>
<keyword evidence="1" id="KW-1133">Transmembrane helix</keyword>